<dbReference type="EMBL" id="CP041186">
    <property type="protein sequence ID" value="QDG53966.1"/>
    <property type="molecule type" value="Genomic_DNA"/>
</dbReference>
<feature type="compositionally biased region" description="Gly residues" evidence="1">
    <location>
        <begin position="34"/>
        <end position="53"/>
    </location>
</feature>
<proteinExistence type="predicted"/>
<dbReference type="OrthoDB" id="4829830at2"/>
<reference evidence="3 4" key="1">
    <citation type="submission" date="2019-06" db="EMBL/GenBank/DDBJ databases">
        <title>Persicimonas caeni gen. nov., sp. nov., a predatory bacterium isolated from solar saltern.</title>
        <authorList>
            <person name="Wang S."/>
        </authorList>
    </citation>
    <scope>NUCLEOTIDE SEQUENCE [LARGE SCALE GENOMIC DNA]</scope>
    <source>
        <strain evidence="3 4">YN101</strain>
    </source>
</reference>
<sequence length="323" mass="33774">MSNGNDWNGGNNDWGQSSNQPAGGPEQNQQMVHQGGGTDGGSYGAGGSGFEPPGGGPPLDAVTEGWGGGHEVTLDEVVDRLKLVANRAMGPVLKAWLAVGAVILVFNMLDAFLGIINYFVDSVAVSGAIGIVSMILGIVALVVSIAAGALQFAMFKPLHRVVFEGEHVYSGPMDVINEAKGPFVAIVILTVAITFLFGLGAACCLVPGLFIAFVFSQAPYIAATQDVDPMEAAKRSFVLNKTYWMPVLIAIGALVIIGAFASCFVGAGTFVVGLASSFLYPFSLVIIAGVYWLFTQLAMFGIFLVHMALFSTLETKETGKEPA</sequence>
<feature type="transmembrane region" description="Helical" evidence="2">
    <location>
        <begin position="125"/>
        <end position="150"/>
    </location>
</feature>
<dbReference type="RefSeq" id="WP_141200416.1">
    <property type="nucleotide sequence ID" value="NZ_CP041186.1"/>
</dbReference>
<feature type="compositionally biased region" description="Low complexity" evidence="1">
    <location>
        <begin position="1"/>
        <end position="20"/>
    </location>
</feature>
<organism evidence="3 4">
    <name type="scientific">Persicimonas caeni</name>
    <dbReference type="NCBI Taxonomy" id="2292766"/>
    <lineage>
        <taxon>Bacteria</taxon>
        <taxon>Deltaproteobacteria</taxon>
        <taxon>Bradymonadales</taxon>
        <taxon>Bradymonadaceae</taxon>
        <taxon>Persicimonas</taxon>
    </lineage>
</organism>
<evidence type="ECO:0000256" key="1">
    <source>
        <dbReference type="SAM" id="MobiDB-lite"/>
    </source>
</evidence>
<accession>A0A4Y6Q067</accession>
<evidence type="ECO:0000256" key="2">
    <source>
        <dbReference type="SAM" id="Phobius"/>
    </source>
</evidence>
<keyword evidence="2" id="KW-1133">Transmembrane helix</keyword>
<keyword evidence="2" id="KW-0812">Transmembrane</keyword>
<feature type="transmembrane region" description="Helical" evidence="2">
    <location>
        <begin position="183"/>
        <end position="215"/>
    </location>
</feature>
<feature type="transmembrane region" description="Helical" evidence="2">
    <location>
        <begin position="243"/>
        <end position="272"/>
    </location>
</feature>
<keyword evidence="4" id="KW-1185">Reference proteome</keyword>
<dbReference type="Proteomes" id="UP000315995">
    <property type="component" value="Chromosome"/>
</dbReference>
<name>A0A4Y6Q067_PERCE</name>
<keyword evidence="2" id="KW-0472">Membrane</keyword>
<dbReference type="AlphaFoldDB" id="A0A4Y6Q067"/>
<feature type="region of interest" description="Disordered" evidence="1">
    <location>
        <begin position="1"/>
        <end position="65"/>
    </location>
</feature>
<gene>
    <name evidence="3" type="ORF">FIV42_25455</name>
</gene>
<accession>A0A5B8YEC7</accession>
<evidence type="ECO:0008006" key="5">
    <source>
        <dbReference type="Google" id="ProtNLM"/>
    </source>
</evidence>
<evidence type="ECO:0000313" key="3">
    <source>
        <dbReference type="EMBL" id="QDG53966.1"/>
    </source>
</evidence>
<evidence type="ECO:0000313" key="4">
    <source>
        <dbReference type="Proteomes" id="UP000315995"/>
    </source>
</evidence>
<protein>
    <recommendedName>
        <fullName evidence="5">Glycerophosphoryl diester phosphodiesterase membrane domain-containing protein</fullName>
    </recommendedName>
</protein>
<feature type="transmembrane region" description="Helical" evidence="2">
    <location>
        <begin position="95"/>
        <end position="119"/>
    </location>
</feature>